<dbReference type="CDD" id="cd09272">
    <property type="entry name" value="RNase_HI_RT_Ty1"/>
    <property type="match status" value="1"/>
</dbReference>
<dbReference type="InterPro" id="IPR013103">
    <property type="entry name" value="RVT_2"/>
</dbReference>
<feature type="region of interest" description="Disordered" evidence="5">
    <location>
        <begin position="75"/>
        <end position="138"/>
    </location>
</feature>
<evidence type="ECO:0000256" key="5">
    <source>
        <dbReference type="SAM" id="MobiDB-lite"/>
    </source>
</evidence>
<dbReference type="SUPFAM" id="SSF56672">
    <property type="entry name" value="DNA/RNA polymerases"/>
    <property type="match status" value="1"/>
</dbReference>
<dbReference type="InterPro" id="IPR036397">
    <property type="entry name" value="RNaseH_sf"/>
</dbReference>
<dbReference type="Pfam" id="PF22936">
    <property type="entry name" value="Pol_BBD"/>
    <property type="match status" value="1"/>
</dbReference>
<proteinExistence type="predicted"/>
<evidence type="ECO:0000259" key="6">
    <source>
        <dbReference type="PROSITE" id="PS50994"/>
    </source>
</evidence>
<dbReference type="SUPFAM" id="SSF53098">
    <property type="entry name" value="Ribonuclease H-like"/>
    <property type="match status" value="1"/>
</dbReference>
<dbReference type="Gene3D" id="3.30.420.10">
    <property type="entry name" value="Ribonuclease H-like superfamily/Ribonuclease H"/>
    <property type="match status" value="1"/>
</dbReference>
<dbReference type="PROSITE" id="PS50994">
    <property type="entry name" value="INTEGRASE"/>
    <property type="match status" value="1"/>
</dbReference>
<comment type="caution">
    <text evidence="7">The sequence shown here is derived from an EMBL/GenBank/DDBJ whole genome shotgun (WGS) entry which is preliminary data.</text>
</comment>
<dbReference type="InterPro" id="IPR001584">
    <property type="entry name" value="Integrase_cat-core"/>
</dbReference>
<keyword evidence="4" id="KW-0378">Hydrolase</keyword>
<gene>
    <name evidence="7" type="ORF">Tco_0991047</name>
</gene>
<feature type="compositionally biased region" description="Polar residues" evidence="5">
    <location>
        <begin position="103"/>
        <end position="115"/>
    </location>
</feature>
<dbReference type="EMBL" id="BQNB010016805">
    <property type="protein sequence ID" value="GJT55993.1"/>
    <property type="molecule type" value="Genomic_DNA"/>
</dbReference>
<evidence type="ECO:0000256" key="4">
    <source>
        <dbReference type="ARBA" id="ARBA00022801"/>
    </source>
</evidence>
<evidence type="ECO:0000256" key="3">
    <source>
        <dbReference type="ARBA" id="ARBA00022750"/>
    </source>
</evidence>
<evidence type="ECO:0000313" key="8">
    <source>
        <dbReference type="Proteomes" id="UP001151760"/>
    </source>
</evidence>
<dbReference type="Proteomes" id="UP001151760">
    <property type="component" value="Unassembled WGS sequence"/>
</dbReference>
<organism evidence="7 8">
    <name type="scientific">Tanacetum coccineum</name>
    <dbReference type="NCBI Taxonomy" id="301880"/>
    <lineage>
        <taxon>Eukaryota</taxon>
        <taxon>Viridiplantae</taxon>
        <taxon>Streptophyta</taxon>
        <taxon>Embryophyta</taxon>
        <taxon>Tracheophyta</taxon>
        <taxon>Spermatophyta</taxon>
        <taxon>Magnoliopsida</taxon>
        <taxon>eudicotyledons</taxon>
        <taxon>Gunneridae</taxon>
        <taxon>Pentapetalae</taxon>
        <taxon>asterids</taxon>
        <taxon>campanulids</taxon>
        <taxon>Asterales</taxon>
        <taxon>Asteraceae</taxon>
        <taxon>Asteroideae</taxon>
        <taxon>Anthemideae</taxon>
        <taxon>Anthemidinae</taxon>
        <taxon>Tanacetum</taxon>
    </lineage>
</organism>
<dbReference type="Pfam" id="PF00665">
    <property type="entry name" value="rve"/>
    <property type="match status" value="1"/>
</dbReference>
<feature type="compositionally biased region" description="Basic and acidic residues" evidence="5">
    <location>
        <begin position="704"/>
        <end position="714"/>
    </location>
</feature>
<dbReference type="InterPro" id="IPR025724">
    <property type="entry name" value="GAG-pre-integrase_dom"/>
</dbReference>
<dbReference type="PANTHER" id="PTHR42648">
    <property type="entry name" value="TRANSPOSASE, PUTATIVE-RELATED"/>
    <property type="match status" value="1"/>
</dbReference>
<accession>A0ABQ5EY57</accession>
<reference evidence="7" key="1">
    <citation type="journal article" date="2022" name="Int. J. Mol. Sci.">
        <title>Draft Genome of Tanacetum Coccineum: Genomic Comparison of Closely Related Tanacetum-Family Plants.</title>
        <authorList>
            <person name="Yamashiro T."/>
            <person name="Shiraishi A."/>
            <person name="Nakayama K."/>
            <person name="Satake H."/>
        </authorList>
    </citation>
    <scope>NUCLEOTIDE SEQUENCE</scope>
</reference>
<name>A0ABQ5EY57_9ASTR</name>
<sequence length="1140" mass="130326">MGYDQEMVPKTKYWVKRLNPDSKLPNFNTGGILVLESQAVNESLEFTKILNTPESSKDSEAESLTLLPPLKNLQGASQSSEVMPLTFQPHSPKKRPGLDEKVNSNQKTQESNSKIQKTKSSKSVDSSRMSQDSKPKVYNTGPSKILYCMICKREDHRTLNHEMYIASLKTSEKYKAQPYQYASSSKQILKAKAKPFPPYIHCGFNDYKPDDCRNYLECRIYGSYDHSTSGHNLVIQIRGVRHIREPIWYLDSGCSRSMTGVKSYLHKYVEQPGPKVVFGDNSSCITEGYGLINCGGVVFTKVAFVNGLKYNLISISQLYDAKYIVQFDDKQGTIFNANKEIVLIAPRRNDVYVLDMSSLTPNGACFFAKASESVNWLWHKRLSHLNFKNINKLAKQNKVLGLPSLVYSKDKPCTACEKGKHHRASFKTKQNFSIRKCLHLLHMDLFGPVSPMSINHEKYTLVIVDEYSRYTWVHFLRKKSQAPKIIMSFIRMVENQNDVKVKQIRTDNGTEFRNHELESFCDEKGISQNFSSPYTPEQNGVAERKNITLIEAARTMLNGSVLSKHFWTEAVRIACYTQNRSIIVKRHDKTPYEIFRERIPDISYFHVFGCPVFIHNHKDHLGKFDAKADDGYFLGYSFVSKAFRVFNTRRQQIEETYHVTFDESMEAIRFTNTSVDEIGIDDSSRYPPDEFLQEDNPSRQYQVDSDHDIPHTEDTEGPPDLINTEGTHEQNVQNDQMIIQPTDIPSGNNTKVSGSITKSLVPDVTQSHILNQASASSYPIPQDRWSRDQHIKLVNIIGDPSKGMLTRSMAAKLTAASASECLFADFLSEIELKKVFKALKHLGWVDAMQEELNQNKKDEHGITIKNKARLVAQGYSQEEGIDYDETFTPPPSFESSEFLDYVCKLDKSLYGLKQAPRAWYETLSTFLIQNKFTRGRIDNTLFIYKSKGDILLAQVYMDDIIFEMSMIGELTYFLGLQIKQDDKGISIYQEQYTRNLLKKYEISDSSSVKTPMVPPNNLGPNLAGKPVNETSYRGMIGSLMCCASILWMKSQLSDYDIHYKMVPIFCDNTSTIAISNNPILYSRTKHIDIRYHFIRDHILKGDIELHFIPTEYQLANIFTKPLDEPTITRLKAKLGMLDID</sequence>
<keyword evidence="8" id="KW-1185">Reference proteome</keyword>
<dbReference type="Pfam" id="PF13976">
    <property type="entry name" value="gag_pre-integrs"/>
    <property type="match status" value="1"/>
</dbReference>
<keyword evidence="1" id="KW-0645">Protease</keyword>
<dbReference type="InterPro" id="IPR012337">
    <property type="entry name" value="RNaseH-like_sf"/>
</dbReference>
<keyword evidence="2" id="KW-0479">Metal-binding</keyword>
<dbReference type="PANTHER" id="PTHR42648:SF32">
    <property type="entry name" value="RIBONUCLEASE H-LIKE DOMAIN, GAG-PRE-INTEGRASE DOMAIN PROTEIN-RELATED"/>
    <property type="match status" value="1"/>
</dbReference>
<dbReference type="InterPro" id="IPR043502">
    <property type="entry name" value="DNA/RNA_pol_sf"/>
</dbReference>
<dbReference type="InterPro" id="IPR039537">
    <property type="entry name" value="Retrotran_Ty1/copia-like"/>
</dbReference>
<feature type="compositionally biased region" description="Low complexity" evidence="5">
    <location>
        <begin position="121"/>
        <end position="132"/>
    </location>
</feature>
<dbReference type="InterPro" id="IPR057670">
    <property type="entry name" value="SH3_retrovirus"/>
</dbReference>
<feature type="region of interest" description="Disordered" evidence="5">
    <location>
        <begin position="678"/>
        <end position="722"/>
    </location>
</feature>
<reference evidence="7" key="2">
    <citation type="submission" date="2022-01" db="EMBL/GenBank/DDBJ databases">
        <authorList>
            <person name="Yamashiro T."/>
            <person name="Shiraishi A."/>
            <person name="Satake H."/>
            <person name="Nakayama K."/>
        </authorList>
    </citation>
    <scope>NUCLEOTIDE SEQUENCE</scope>
</reference>
<evidence type="ECO:0000256" key="2">
    <source>
        <dbReference type="ARBA" id="ARBA00022723"/>
    </source>
</evidence>
<dbReference type="InterPro" id="IPR054722">
    <property type="entry name" value="PolX-like_BBD"/>
</dbReference>
<evidence type="ECO:0000313" key="7">
    <source>
        <dbReference type="EMBL" id="GJT55993.1"/>
    </source>
</evidence>
<protein>
    <submittedName>
        <fullName evidence="7">Retrovirus-related pol polyprotein from transposon TNT 1-94</fullName>
    </submittedName>
</protein>
<dbReference type="Pfam" id="PF25597">
    <property type="entry name" value="SH3_retrovirus"/>
    <property type="match status" value="1"/>
</dbReference>
<feature type="domain" description="Integrase catalytic" evidence="6">
    <location>
        <begin position="432"/>
        <end position="599"/>
    </location>
</feature>
<evidence type="ECO:0000256" key="1">
    <source>
        <dbReference type="ARBA" id="ARBA00022670"/>
    </source>
</evidence>
<keyword evidence="3" id="KW-0064">Aspartyl protease</keyword>
<dbReference type="Pfam" id="PF07727">
    <property type="entry name" value="RVT_2"/>
    <property type="match status" value="1"/>
</dbReference>